<dbReference type="SUPFAM" id="SSF56801">
    <property type="entry name" value="Acetyl-CoA synthetase-like"/>
    <property type="match status" value="1"/>
</dbReference>
<dbReference type="InterPro" id="IPR025110">
    <property type="entry name" value="AMP-bd_C"/>
</dbReference>
<feature type="domain" description="AMP-binding enzyme C-terminal" evidence="4">
    <location>
        <begin position="402"/>
        <end position="477"/>
    </location>
</feature>
<dbReference type="CDD" id="cd05936">
    <property type="entry name" value="FC-FACS_FadD_like"/>
    <property type="match status" value="1"/>
</dbReference>
<evidence type="ECO:0000259" key="3">
    <source>
        <dbReference type="Pfam" id="PF00501"/>
    </source>
</evidence>
<dbReference type="NCBIfam" id="NF004837">
    <property type="entry name" value="PRK06187.1"/>
    <property type="match status" value="1"/>
</dbReference>
<dbReference type="PROSITE" id="PS00455">
    <property type="entry name" value="AMP_BINDING"/>
    <property type="match status" value="1"/>
</dbReference>
<dbReference type="Gene3D" id="3.30.300.30">
    <property type="match status" value="1"/>
</dbReference>
<evidence type="ECO:0000259" key="4">
    <source>
        <dbReference type="Pfam" id="PF13193"/>
    </source>
</evidence>
<evidence type="ECO:0000256" key="2">
    <source>
        <dbReference type="ARBA" id="ARBA00022598"/>
    </source>
</evidence>
<evidence type="ECO:0000313" key="6">
    <source>
        <dbReference type="Proteomes" id="UP000297597"/>
    </source>
</evidence>
<dbReference type="RefSeq" id="WP_134212883.1">
    <property type="nucleotide sequence ID" value="NZ_QFFZ01000007.1"/>
</dbReference>
<feature type="domain" description="AMP-dependent synthetase/ligase" evidence="3">
    <location>
        <begin position="11"/>
        <end position="352"/>
    </location>
</feature>
<accession>A0A4Y7RUE2</accession>
<name>A0A4Y7RUE2_9FIRM</name>
<dbReference type="Gene3D" id="3.40.50.12780">
    <property type="entry name" value="N-terminal domain of ligase-like"/>
    <property type="match status" value="1"/>
</dbReference>
<comment type="similarity">
    <text evidence="1">Belongs to the ATP-dependent AMP-binding enzyme family.</text>
</comment>
<dbReference type="FunFam" id="3.30.300.30:FF:000008">
    <property type="entry name" value="2,3-dihydroxybenzoate-AMP ligase"/>
    <property type="match status" value="1"/>
</dbReference>
<dbReference type="InterPro" id="IPR020845">
    <property type="entry name" value="AMP-binding_CS"/>
</dbReference>
<dbReference type="GO" id="GO:0004467">
    <property type="term" value="F:long-chain fatty acid-CoA ligase activity"/>
    <property type="evidence" value="ECO:0007669"/>
    <property type="project" value="UniProtKB-EC"/>
</dbReference>
<dbReference type="InterPro" id="IPR045851">
    <property type="entry name" value="AMP-bd_C_sf"/>
</dbReference>
<proteinExistence type="inferred from homology"/>
<dbReference type="InterPro" id="IPR042099">
    <property type="entry name" value="ANL_N_sf"/>
</dbReference>
<dbReference type="Pfam" id="PF13193">
    <property type="entry name" value="AMP-binding_C"/>
    <property type="match status" value="1"/>
</dbReference>
<dbReference type="PANTHER" id="PTHR43767">
    <property type="entry name" value="LONG-CHAIN-FATTY-ACID--COA LIGASE"/>
    <property type="match status" value="1"/>
</dbReference>
<dbReference type="EMBL" id="QFFZ01000007">
    <property type="protein sequence ID" value="TEB12390.1"/>
    <property type="molecule type" value="Genomic_DNA"/>
</dbReference>
<dbReference type="Pfam" id="PF00501">
    <property type="entry name" value="AMP-binding"/>
    <property type="match status" value="1"/>
</dbReference>
<reference evidence="5 6" key="1">
    <citation type="journal article" date="2018" name="Environ. Microbiol.">
        <title>Novel energy conservation strategies and behaviour of Pelotomaculum schinkii driving syntrophic propionate catabolism.</title>
        <authorList>
            <person name="Hidalgo-Ahumada C.A.P."/>
            <person name="Nobu M.K."/>
            <person name="Narihiro T."/>
            <person name="Tamaki H."/>
            <person name="Liu W.T."/>
            <person name="Kamagata Y."/>
            <person name="Stams A.J.M."/>
            <person name="Imachi H."/>
            <person name="Sousa D.Z."/>
        </authorList>
    </citation>
    <scope>NUCLEOTIDE SEQUENCE [LARGE SCALE GENOMIC DNA]</scope>
    <source>
        <strain evidence="5 6">MGP</strain>
    </source>
</reference>
<dbReference type="Proteomes" id="UP000297597">
    <property type="component" value="Unassembled WGS sequence"/>
</dbReference>
<dbReference type="EC" id="6.2.1.3" evidence="5"/>
<gene>
    <name evidence="5" type="primary">lcfB_4</name>
    <name evidence="5" type="ORF">Pmgp_01007</name>
</gene>
<protein>
    <submittedName>
        <fullName evidence="5">Long-chain-fatty-acid--CoA ligase</fullName>
        <ecNumber evidence="5">6.2.1.3</ecNumber>
    </submittedName>
</protein>
<dbReference type="PANTHER" id="PTHR43767:SF1">
    <property type="entry name" value="NONRIBOSOMAL PEPTIDE SYNTHASE PES1 (EUROFUNG)-RELATED"/>
    <property type="match status" value="1"/>
</dbReference>
<keyword evidence="2 5" id="KW-0436">Ligase</keyword>
<organism evidence="5 6">
    <name type="scientific">Pelotomaculum propionicicum</name>
    <dbReference type="NCBI Taxonomy" id="258475"/>
    <lineage>
        <taxon>Bacteria</taxon>
        <taxon>Bacillati</taxon>
        <taxon>Bacillota</taxon>
        <taxon>Clostridia</taxon>
        <taxon>Eubacteriales</taxon>
        <taxon>Desulfotomaculaceae</taxon>
        <taxon>Pelotomaculum</taxon>
    </lineage>
</organism>
<sequence length="489" mass="53863">MLVHQLIFQGAGDKIALYEKNSRHSYAEMQQKVAQYRSYLYAQGVRQHDNVALFAKNSSEFVFSYMAIASLGGVVVPLNTMFTPREIAFILKDARVKLVVSDKDLQLAGQYDEGSPLPVQVLIPKINEDIDRTSFPGPPAISIEESDPCVILYTSGTTGRPKGALLSHRNLVSNARSFSAAVEARPDDNFQVVLPMFHSYAWTCNVTTALYHGASITVVESFQPKDTIANIKAQNVTVVSGVPAMYNFYANLASPEDLAGVRLFTCGGASLPMEIIKKFHAKTKKHVVEGYGLSEASPAVCFNPLSATKPGSIGVPIPDSEVKIVDDNGDEKATGEIGELITRGPNVMIGYYGLPEESAAALKDGWLHTGDLAYKDEEGYYFIVDRKKDMVIVSGLNVYPREVEEVLYRYPAVKEAAVIGVPDKSRGEVVRAYVVLKEEMKLNKKDLMAFLKKDLAQFKLPREIVELDALPKNSTGKILKNELRKITDK</sequence>
<dbReference type="InterPro" id="IPR000873">
    <property type="entry name" value="AMP-dep_synth/lig_dom"/>
</dbReference>
<dbReference type="InterPro" id="IPR050237">
    <property type="entry name" value="ATP-dep_AMP-bd_enzyme"/>
</dbReference>
<dbReference type="OrthoDB" id="9778383at2"/>
<comment type="caution">
    <text evidence="5">The sequence shown here is derived from an EMBL/GenBank/DDBJ whole genome shotgun (WGS) entry which is preliminary data.</text>
</comment>
<keyword evidence="6" id="KW-1185">Reference proteome</keyword>
<evidence type="ECO:0000313" key="5">
    <source>
        <dbReference type="EMBL" id="TEB12390.1"/>
    </source>
</evidence>
<dbReference type="AlphaFoldDB" id="A0A4Y7RUE2"/>
<evidence type="ECO:0000256" key="1">
    <source>
        <dbReference type="ARBA" id="ARBA00006432"/>
    </source>
</evidence>